<organism evidence="1 2">
    <name type="scientific">Halobacillus seohaensis</name>
    <dbReference type="NCBI Taxonomy" id="447421"/>
    <lineage>
        <taxon>Bacteria</taxon>
        <taxon>Bacillati</taxon>
        <taxon>Bacillota</taxon>
        <taxon>Bacilli</taxon>
        <taxon>Bacillales</taxon>
        <taxon>Bacillaceae</taxon>
        <taxon>Halobacillus</taxon>
    </lineage>
</organism>
<name>A0ABW2EKN6_9BACI</name>
<dbReference type="EMBL" id="JBHSZV010000013">
    <property type="protein sequence ID" value="MFC7061112.1"/>
    <property type="molecule type" value="Genomic_DNA"/>
</dbReference>
<evidence type="ECO:0008006" key="3">
    <source>
        <dbReference type="Google" id="ProtNLM"/>
    </source>
</evidence>
<keyword evidence="2" id="KW-1185">Reference proteome</keyword>
<dbReference type="RefSeq" id="WP_204707716.1">
    <property type="nucleotide sequence ID" value="NZ_JBHSZV010000013.1"/>
</dbReference>
<dbReference type="Proteomes" id="UP001596410">
    <property type="component" value="Unassembled WGS sequence"/>
</dbReference>
<proteinExistence type="predicted"/>
<gene>
    <name evidence="1" type="ORF">ACFQIC_04495</name>
</gene>
<evidence type="ECO:0000313" key="1">
    <source>
        <dbReference type="EMBL" id="MFC7061112.1"/>
    </source>
</evidence>
<reference evidence="2" key="1">
    <citation type="journal article" date="2019" name="Int. J. Syst. Evol. Microbiol.">
        <title>The Global Catalogue of Microorganisms (GCM) 10K type strain sequencing project: providing services to taxonomists for standard genome sequencing and annotation.</title>
        <authorList>
            <consortium name="The Broad Institute Genomics Platform"/>
            <consortium name="The Broad Institute Genome Sequencing Center for Infectious Disease"/>
            <person name="Wu L."/>
            <person name="Ma J."/>
        </authorList>
    </citation>
    <scope>NUCLEOTIDE SEQUENCE [LARGE SCALE GENOMIC DNA]</scope>
    <source>
        <strain evidence="2">CGMCC 4.1621</strain>
    </source>
</reference>
<sequence>MKRRWIGGLAGLILIFILAGCGTQGVTGQVESLSPDEIKKHIEDKKTAYILLNNTEDEEERKDNIELVEEKTDSMNIKEINAKSKEMIDNNLKPEELGLKDIQFQTLGMYKDGTLKEYVSLRSVDYPSDDEKEKAIQEFINETAS</sequence>
<comment type="caution">
    <text evidence="1">The sequence shown here is derived from an EMBL/GenBank/DDBJ whole genome shotgun (WGS) entry which is preliminary data.</text>
</comment>
<evidence type="ECO:0000313" key="2">
    <source>
        <dbReference type="Proteomes" id="UP001596410"/>
    </source>
</evidence>
<dbReference type="PROSITE" id="PS51257">
    <property type="entry name" value="PROKAR_LIPOPROTEIN"/>
    <property type="match status" value="1"/>
</dbReference>
<protein>
    <recommendedName>
        <fullName evidence="3">Lipoprotein</fullName>
    </recommendedName>
</protein>
<accession>A0ABW2EKN6</accession>